<dbReference type="AlphaFoldDB" id="A0A6A5XKU8"/>
<dbReference type="SUPFAM" id="SSF54373">
    <property type="entry name" value="FAD-linked reductases, C-terminal domain"/>
    <property type="match status" value="1"/>
</dbReference>
<feature type="binding site" evidence="2">
    <location>
        <position position="247"/>
    </location>
    <ligand>
        <name>FAD</name>
        <dbReference type="ChEBI" id="CHEBI:57692"/>
    </ligand>
</feature>
<dbReference type="GeneID" id="54288581"/>
<keyword evidence="3" id="KW-0285">Flavoprotein</keyword>
<evidence type="ECO:0000256" key="2">
    <source>
        <dbReference type="PIRSR" id="PIRSR000137-2"/>
    </source>
</evidence>
<comment type="cofactor">
    <cofactor evidence="2">
        <name>FAD</name>
        <dbReference type="ChEBI" id="CHEBI:57692"/>
    </cofactor>
</comment>
<dbReference type="OrthoDB" id="269227at2759"/>
<dbReference type="RefSeq" id="XP_033381855.1">
    <property type="nucleotide sequence ID" value="XM_033531184.1"/>
</dbReference>
<dbReference type="SUPFAM" id="SSF51905">
    <property type="entry name" value="FAD/NAD(P)-binding domain"/>
    <property type="match status" value="1"/>
</dbReference>
<dbReference type="Proteomes" id="UP000799778">
    <property type="component" value="Unassembled WGS sequence"/>
</dbReference>
<dbReference type="PANTHER" id="PTHR11552:SF210">
    <property type="entry name" value="GLUCOSE-METHANOL-CHOLINE OXIDOREDUCTASE N-TERMINAL DOMAIN-CONTAINING PROTEIN-RELATED"/>
    <property type="match status" value="1"/>
</dbReference>
<dbReference type="PANTHER" id="PTHR11552">
    <property type="entry name" value="GLUCOSE-METHANOL-CHOLINE GMC OXIDOREDUCTASE"/>
    <property type="match status" value="1"/>
</dbReference>
<accession>A0A6A5XKU8</accession>
<evidence type="ECO:0000313" key="7">
    <source>
        <dbReference type="Proteomes" id="UP000799778"/>
    </source>
</evidence>
<comment type="similarity">
    <text evidence="1 3">Belongs to the GMC oxidoreductase family.</text>
</comment>
<feature type="domain" description="Glucose-methanol-choline oxidoreductase N-terminal" evidence="4">
    <location>
        <begin position="92"/>
        <end position="115"/>
    </location>
</feature>
<dbReference type="PIRSF" id="PIRSF000137">
    <property type="entry name" value="Alcohol_oxidase"/>
    <property type="match status" value="1"/>
</dbReference>
<proteinExistence type="inferred from homology"/>
<dbReference type="InterPro" id="IPR036188">
    <property type="entry name" value="FAD/NAD-bd_sf"/>
</dbReference>
<feature type="domain" description="Glucose-methanol-choline oxidoreductase N-terminal" evidence="5">
    <location>
        <begin position="282"/>
        <end position="296"/>
    </location>
</feature>
<evidence type="ECO:0000256" key="3">
    <source>
        <dbReference type="RuleBase" id="RU003968"/>
    </source>
</evidence>
<evidence type="ECO:0000259" key="5">
    <source>
        <dbReference type="PROSITE" id="PS00624"/>
    </source>
</evidence>
<gene>
    <name evidence="6" type="ORF">BU24DRAFT_452392</name>
</gene>
<organism evidence="6 7">
    <name type="scientific">Aaosphaeria arxii CBS 175.79</name>
    <dbReference type="NCBI Taxonomy" id="1450172"/>
    <lineage>
        <taxon>Eukaryota</taxon>
        <taxon>Fungi</taxon>
        <taxon>Dikarya</taxon>
        <taxon>Ascomycota</taxon>
        <taxon>Pezizomycotina</taxon>
        <taxon>Dothideomycetes</taxon>
        <taxon>Pleosporomycetidae</taxon>
        <taxon>Pleosporales</taxon>
        <taxon>Pleosporales incertae sedis</taxon>
        <taxon>Aaosphaeria</taxon>
    </lineage>
</organism>
<dbReference type="Pfam" id="PF05199">
    <property type="entry name" value="GMC_oxred_C"/>
    <property type="match status" value="1"/>
</dbReference>
<dbReference type="GO" id="GO:0050660">
    <property type="term" value="F:flavin adenine dinucleotide binding"/>
    <property type="evidence" value="ECO:0007669"/>
    <property type="project" value="InterPro"/>
</dbReference>
<reference evidence="6" key="1">
    <citation type="journal article" date="2020" name="Stud. Mycol.">
        <title>101 Dothideomycetes genomes: a test case for predicting lifestyles and emergence of pathogens.</title>
        <authorList>
            <person name="Haridas S."/>
            <person name="Albert R."/>
            <person name="Binder M."/>
            <person name="Bloem J."/>
            <person name="Labutti K."/>
            <person name="Salamov A."/>
            <person name="Andreopoulos B."/>
            <person name="Baker S."/>
            <person name="Barry K."/>
            <person name="Bills G."/>
            <person name="Bluhm B."/>
            <person name="Cannon C."/>
            <person name="Castanera R."/>
            <person name="Culley D."/>
            <person name="Daum C."/>
            <person name="Ezra D."/>
            <person name="Gonzalez J."/>
            <person name="Henrissat B."/>
            <person name="Kuo A."/>
            <person name="Liang C."/>
            <person name="Lipzen A."/>
            <person name="Lutzoni F."/>
            <person name="Magnuson J."/>
            <person name="Mondo S."/>
            <person name="Nolan M."/>
            <person name="Ohm R."/>
            <person name="Pangilinan J."/>
            <person name="Park H.-J."/>
            <person name="Ramirez L."/>
            <person name="Alfaro M."/>
            <person name="Sun H."/>
            <person name="Tritt A."/>
            <person name="Yoshinaga Y."/>
            <person name="Zwiers L.-H."/>
            <person name="Turgeon B."/>
            <person name="Goodwin S."/>
            <person name="Spatafora J."/>
            <person name="Crous P."/>
            <person name="Grigoriev I."/>
        </authorList>
    </citation>
    <scope>NUCLEOTIDE SEQUENCE</scope>
    <source>
        <strain evidence="6">CBS 175.79</strain>
    </source>
</reference>
<dbReference type="PROSITE" id="PS00624">
    <property type="entry name" value="GMC_OXRED_2"/>
    <property type="match status" value="1"/>
</dbReference>
<evidence type="ECO:0000313" key="6">
    <source>
        <dbReference type="EMBL" id="KAF2013516.1"/>
    </source>
</evidence>
<evidence type="ECO:0000256" key="1">
    <source>
        <dbReference type="ARBA" id="ARBA00010790"/>
    </source>
</evidence>
<dbReference type="Pfam" id="PF00732">
    <property type="entry name" value="GMC_oxred_N"/>
    <property type="match status" value="1"/>
</dbReference>
<dbReference type="EMBL" id="ML978071">
    <property type="protein sequence ID" value="KAF2013516.1"/>
    <property type="molecule type" value="Genomic_DNA"/>
</dbReference>
<dbReference type="GO" id="GO:0016614">
    <property type="term" value="F:oxidoreductase activity, acting on CH-OH group of donors"/>
    <property type="evidence" value="ECO:0007669"/>
    <property type="project" value="InterPro"/>
</dbReference>
<dbReference type="PROSITE" id="PS00623">
    <property type="entry name" value="GMC_OXRED_1"/>
    <property type="match status" value="1"/>
</dbReference>
<dbReference type="InterPro" id="IPR012132">
    <property type="entry name" value="GMC_OxRdtase"/>
</dbReference>
<evidence type="ECO:0000259" key="4">
    <source>
        <dbReference type="PROSITE" id="PS00623"/>
    </source>
</evidence>
<dbReference type="Gene3D" id="3.50.50.60">
    <property type="entry name" value="FAD/NAD(P)-binding domain"/>
    <property type="match status" value="1"/>
</dbReference>
<keyword evidence="2 3" id="KW-0274">FAD</keyword>
<dbReference type="InterPro" id="IPR000172">
    <property type="entry name" value="GMC_OxRdtase_N"/>
</dbReference>
<dbReference type="InterPro" id="IPR007867">
    <property type="entry name" value="GMC_OxRtase_C"/>
</dbReference>
<dbReference type="Gene3D" id="3.30.560.10">
    <property type="entry name" value="Glucose Oxidase, domain 3"/>
    <property type="match status" value="1"/>
</dbReference>
<keyword evidence="7" id="KW-1185">Reference proteome</keyword>
<protein>
    <submittedName>
        <fullName evidence="6">GMC oxidoreductase</fullName>
    </submittedName>
</protein>
<sequence length="603" mass="64714">MAIVTVEDFTTTRFDYLILGGGTAGCVVAGRLSSDPNITVGVLEAGKYLPDDPFINTPGLVGALFENPAYDWCMYTTPQENAGGVRHNIPRGKALGGSSAINGLMYVRGSTQDYDRWGRILGDEGWAAESMMGYMRKHETMEEIDPKVASLSTIAYGKEHHGTEGPVRTSFNDNMLDIGEAVINACNDVFPTKASEDAWSGNHLGFFNNLGTIARSGPQKGKRSYAVNYLDLANTRPNLKILCEAHVNRVILDGTKATGAEFTVGDRKLQVSAAKEIIVCGGAIHSPQILELSGIGDLEVLKAAGVECRVVNRGVGANLQDHVVSPLVHTVKPGVFTLDALTQRPEVLQEAMAEHAKSGSGLLASAMSAQGFLSFKDIMSKDELEAVTSGIKSTKPVSELHKRQLEQIAEQLEGEGSASLQLILFPMTCDFGNGIPHQGKLFPQNKPEDPAGVTFMICSQYPLSRGSVHIGPDPTKQPVINPNYGGHEVDRMILASGLRWVDKVTQNTFIKDSLAERTLPSPSSDLQSFQDCLNAVDGTMFGEYHACGSVAMGDALDSKLRVKGVQNLRVADASVFPGNVSGNIISSVYAVAERAADLIKQDM</sequence>
<name>A0A6A5XKU8_9PLEO</name>